<evidence type="ECO:0000256" key="16">
    <source>
        <dbReference type="ARBA" id="ARBA00038929"/>
    </source>
</evidence>
<evidence type="ECO:0000313" key="21">
    <source>
        <dbReference type="EMBL" id="KAF9886990.1"/>
    </source>
</evidence>
<evidence type="ECO:0000256" key="19">
    <source>
        <dbReference type="SAM" id="Phobius"/>
    </source>
</evidence>
<feature type="compositionally biased region" description="Basic and acidic residues" evidence="18">
    <location>
        <begin position="1"/>
        <end position="30"/>
    </location>
</feature>
<feature type="compositionally biased region" description="Acidic residues" evidence="18">
    <location>
        <begin position="31"/>
        <end position="41"/>
    </location>
</feature>
<accession>A0AAD4GRW9</accession>
<evidence type="ECO:0000256" key="11">
    <source>
        <dbReference type="ARBA" id="ARBA00023295"/>
    </source>
</evidence>
<dbReference type="GO" id="GO:0005886">
    <property type="term" value="C:plasma membrane"/>
    <property type="evidence" value="ECO:0007669"/>
    <property type="project" value="UniProtKB-SubCell"/>
</dbReference>
<evidence type="ECO:0000256" key="5">
    <source>
        <dbReference type="ARBA" id="ARBA00022801"/>
    </source>
</evidence>
<keyword evidence="11" id="KW-0326">Glycosidase</keyword>
<feature type="compositionally biased region" description="Basic and acidic residues" evidence="18">
    <location>
        <begin position="148"/>
        <end position="163"/>
    </location>
</feature>
<dbReference type="Proteomes" id="UP001194746">
    <property type="component" value="Unassembled WGS sequence"/>
</dbReference>
<feature type="transmembrane region" description="Helical" evidence="19">
    <location>
        <begin position="309"/>
        <end position="331"/>
    </location>
</feature>
<evidence type="ECO:0000256" key="3">
    <source>
        <dbReference type="ARBA" id="ARBA00022475"/>
    </source>
</evidence>
<evidence type="ECO:0000256" key="4">
    <source>
        <dbReference type="ARBA" id="ARBA00022692"/>
    </source>
</evidence>
<evidence type="ECO:0000256" key="15">
    <source>
        <dbReference type="ARBA" id="ARBA00037126"/>
    </source>
</evidence>
<comment type="catalytic activity">
    <reaction evidence="14">
        <text>Successive hydrolysis of beta-D-glucose units from the non-reducing ends of (1-&gt;3)-beta-D-glucans, releasing alpha-glucose.</text>
        <dbReference type="EC" id="3.2.1.58"/>
    </reaction>
</comment>
<dbReference type="Gene3D" id="3.20.20.80">
    <property type="entry name" value="Glycosidases"/>
    <property type="match status" value="1"/>
</dbReference>
<comment type="caution">
    <text evidence="21">The sequence shown here is derived from an EMBL/GenBank/DDBJ whole genome shotgun (WGS) entry which is preliminary data.</text>
</comment>
<keyword evidence="4 19" id="KW-0812">Transmembrane</keyword>
<feature type="region of interest" description="Disordered" evidence="18">
    <location>
        <begin position="1"/>
        <end position="250"/>
    </location>
</feature>
<evidence type="ECO:0000256" key="12">
    <source>
        <dbReference type="ARBA" id="ARBA00023316"/>
    </source>
</evidence>
<dbReference type="GO" id="GO:0009251">
    <property type="term" value="P:glucan catabolic process"/>
    <property type="evidence" value="ECO:0007669"/>
    <property type="project" value="TreeGrafter"/>
</dbReference>
<dbReference type="PANTHER" id="PTHR31297">
    <property type="entry name" value="GLUCAN ENDO-1,6-BETA-GLUCOSIDASE B"/>
    <property type="match status" value="1"/>
</dbReference>
<gene>
    <name evidence="21" type="ORF">FE257_010606</name>
</gene>
<feature type="compositionally biased region" description="Basic and acidic residues" evidence="18">
    <location>
        <begin position="115"/>
        <end position="133"/>
    </location>
</feature>
<name>A0AAD4GRW9_ASPNN</name>
<dbReference type="SUPFAM" id="SSF51445">
    <property type="entry name" value="(Trans)glycosidases"/>
    <property type="match status" value="1"/>
</dbReference>
<dbReference type="GO" id="GO:0009986">
    <property type="term" value="C:cell surface"/>
    <property type="evidence" value="ECO:0007669"/>
    <property type="project" value="TreeGrafter"/>
</dbReference>
<evidence type="ECO:0000256" key="14">
    <source>
        <dbReference type="ARBA" id="ARBA00036824"/>
    </source>
</evidence>
<reference evidence="21" key="2">
    <citation type="submission" date="2020-02" db="EMBL/GenBank/DDBJ databases">
        <authorList>
            <person name="Gilchrist C.L.M."/>
            <person name="Chooi Y.-H."/>
        </authorList>
    </citation>
    <scope>NUCLEOTIDE SEQUENCE</scope>
    <source>
        <strain evidence="21">MST-FP2251</strain>
    </source>
</reference>
<keyword evidence="13" id="KW-0624">Polysaccharide degradation</keyword>
<organism evidence="21 22">
    <name type="scientific">Aspergillus nanangensis</name>
    <dbReference type="NCBI Taxonomy" id="2582783"/>
    <lineage>
        <taxon>Eukaryota</taxon>
        <taxon>Fungi</taxon>
        <taxon>Dikarya</taxon>
        <taxon>Ascomycota</taxon>
        <taxon>Pezizomycotina</taxon>
        <taxon>Eurotiomycetes</taxon>
        <taxon>Eurotiomycetidae</taxon>
        <taxon>Eurotiales</taxon>
        <taxon>Aspergillaceae</taxon>
        <taxon>Aspergillus</taxon>
        <taxon>Aspergillus subgen. Circumdati</taxon>
    </lineage>
</organism>
<evidence type="ECO:0000259" key="20">
    <source>
        <dbReference type="Pfam" id="PF00150"/>
    </source>
</evidence>
<feature type="region of interest" description="Disordered" evidence="18">
    <location>
        <begin position="335"/>
        <end position="362"/>
    </location>
</feature>
<dbReference type="EC" id="3.2.1.58" evidence="16"/>
<feature type="compositionally biased region" description="Basic and acidic residues" evidence="18">
    <location>
        <begin position="92"/>
        <end position="106"/>
    </location>
</feature>
<keyword evidence="10" id="KW-0119">Carbohydrate metabolism</keyword>
<dbReference type="Pfam" id="PF00150">
    <property type="entry name" value="Cellulase"/>
    <property type="match status" value="1"/>
</dbReference>
<sequence length="840" mass="96729">MPSHSRSRDRYRGRDSERDPEYYSRRRYREDDYEDDELDDDHYDRRYRRHDHRPLNSRGNSRGYESHEYYERDVDDAREYDLAGEDPAVPLRRPERESRRRERSKTQESPTVSPRKQDRHRDRDRSRRQKTYEEVEAGSPVRDRRHRSRDEYRERAYDSERDARRQRRRERGREAAAVKHQSSDSTNSASHLLSVDALARLGTQYQKQDKTRAKTEAKAEKKRRRKRPVMEDQPRTLEPFPEEIPRGQSKGRVVSGAYLEEGRSPEMKVRHRGGGGGGGGGGRWHKEDDWDGGADDVDGEQSSKKKKKWMWISIGVIILILVIVIPVAVVVSKKNNEKSDSTDGDDNSDDTSKSNLDGLSRDSIPEYARGTVLDPWTWYDTTGFNVTFTNETVGGLSVMGINSTWDDSARPNENVPPLNKPFPYGSQPIRGVNLGGWLSIEPFIVPSLFEGYSARDNVVDEWTLCEKLGDSAASRIERHYATFITEQDFADIKDAGLDHIRLQLSYWAVKTYDGEPFVPKIAWRYLLRALEYCRKYGLRVKLDPHGIPGSQNGWNHSGRQGSINWLKGTDGQLNRKRSLEFHDQLSQFFAQDRYKNIVTIYGLVNEPMMLGLPVEDVLDWSTEATKMVQKNGITAYVTVHDGFLNLSKWKQMLKSRPDRMFLDTHQYTIFNTAQIVMKHTDKVNLVCKDWFNMIQEINSTNAGWGPTICGEWSQADTDCTKYLNNVGRGTRWEGTLSNTDSTAYCPTADDGPSCSCSSANADVADYSDDYKKFLKVYAEAQMSAFETGQGWFYWTWHTESAAQWSYKTAWKNGFMPAKAYAPDFKCGDTIPDFGTLPEFY</sequence>
<dbReference type="GO" id="GO:0004338">
    <property type="term" value="F:glucan exo-1,3-beta-glucosidase activity"/>
    <property type="evidence" value="ECO:0007669"/>
    <property type="project" value="UniProtKB-EC"/>
</dbReference>
<keyword evidence="9" id="KW-0325">Glycoprotein</keyword>
<evidence type="ECO:0000256" key="1">
    <source>
        <dbReference type="ARBA" id="ARBA00004401"/>
    </source>
</evidence>
<dbReference type="InterPro" id="IPR017853">
    <property type="entry name" value="GH"/>
</dbReference>
<dbReference type="FunFam" id="3.20.20.80:FF:000033">
    <property type="entry name" value="Glucan 1,3-beta-glucosidase A"/>
    <property type="match status" value="1"/>
</dbReference>
<dbReference type="AlphaFoldDB" id="A0AAD4GRW9"/>
<feature type="compositionally biased region" description="Basic and acidic residues" evidence="18">
    <location>
        <begin position="64"/>
        <end position="81"/>
    </location>
</feature>
<keyword evidence="3" id="KW-1003">Cell membrane</keyword>
<evidence type="ECO:0000313" key="22">
    <source>
        <dbReference type="Proteomes" id="UP001194746"/>
    </source>
</evidence>
<evidence type="ECO:0000256" key="7">
    <source>
        <dbReference type="ARBA" id="ARBA00022989"/>
    </source>
</evidence>
<evidence type="ECO:0000256" key="13">
    <source>
        <dbReference type="ARBA" id="ARBA00023326"/>
    </source>
</evidence>
<evidence type="ECO:0000256" key="10">
    <source>
        <dbReference type="ARBA" id="ARBA00023277"/>
    </source>
</evidence>
<dbReference type="GO" id="GO:0005576">
    <property type="term" value="C:extracellular region"/>
    <property type="evidence" value="ECO:0007669"/>
    <property type="project" value="TreeGrafter"/>
</dbReference>
<keyword evidence="7 19" id="KW-1133">Transmembrane helix</keyword>
<proteinExistence type="inferred from homology"/>
<feature type="region of interest" description="Disordered" evidence="18">
    <location>
        <begin position="267"/>
        <end position="302"/>
    </location>
</feature>
<evidence type="ECO:0000256" key="18">
    <source>
        <dbReference type="SAM" id="MobiDB-lite"/>
    </source>
</evidence>
<evidence type="ECO:0000256" key="9">
    <source>
        <dbReference type="ARBA" id="ARBA00023180"/>
    </source>
</evidence>
<dbReference type="InterPro" id="IPR050386">
    <property type="entry name" value="Glycosyl_hydrolase_5"/>
</dbReference>
<dbReference type="EMBL" id="VCAU01000068">
    <property type="protein sequence ID" value="KAF9886990.1"/>
    <property type="molecule type" value="Genomic_DNA"/>
</dbReference>
<feature type="compositionally biased region" description="Acidic residues" evidence="18">
    <location>
        <begin position="289"/>
        <end position="299"/>
    </location>
</feature>
<dbReference type="GO" id="GO:0071555">
    <property type="term" value="P:cell wall organization"/>
    <property type="evidence" value="ECO:0007669"/>
    <property type="project" value="UniProtKB-KW"/>
</dbReference>
<keyword evidence="6" id="KW-0735">Signal-anchor</keyword>
<feature type="domain" description="Glycoside hydrolase family 5" evidence="20">
    <location>
        <begin position="480"/>
        <end position="719"/>
    </location>
</feature>
<dbReference type="PANTHER" id="PTHR31297:SF34">
    <property type="entry name" value="GLUCAN 1,3-BETA-GLUCOSIDASE 2"/>
    <property type="match status" value="1"/>
</dbReference>
<evidence type="ECO:0000256" key="8">
    <source>
        <dbReference type="ARBA" id="ARBA00023136"/>
    </source>
</evidence>
<keyword evidence="12" id="KW-0961">Cell wall biogenesis/degradation</keyword>
<comment type="function">
    <text evidence="15">Glucosidase involved in the degradation of cellulosic biomass. Active on lichenan.</text>
</comment>
<reference evidence="21" key="1">
    <citation type="journal article" date="2019" name="Beilstein J. Org. Chem.">
        <title>Nanangenines: drimane sesquiterpenoids as the dominant metabolite cohort of a novel Australian fungus, Aspergillus nanangensis.</title>
        <authorList>
            <person name="Lacey H.J."/>
            <person name="Gilchrist C.L.M."/>
            <person name="Crombie A."/>
            <person name="Kalaitzis J.A."/>
            <person name="Vuong D."/>
            <person name="Rutledge P.J."/>
            <person name="Turner P."/>
            <person name="Pitt J.I."/>
            <person name="Lacey E."/>
            <person name="Chooi Y.H."/>
            <person name="Piggott A.M."/>
        </authorList>
    </citation>
    <scope>NUCLEOTIDE SEQUENCE</scope>
    <source>
        <strain evidence="21">MST-FP2251</strain>
    </source>
</reference>
<evidence type="ECO:0000256" key="2">
    <source>
        <dbReference type="ARBA" id="ARBA00005641"/>
    </source>
</evidence>
<feature type="compositionally biased region" description="Basic and acidic residues" evidence="18">
    <location>
        <begin position="207"/>
        <end position="219"/>
    </location>
</feature>
<dbReference type="InterPro" id="IPR001547">
    <property type="entry name" value="Glyco_hydro_5"/>
</dbReference>
<comment type="similarity">
    <text evidence="2">Belongs to the glycosyl hydrolase 5 (cellulase A) family.</text>
</comment>
<evidence type="ECO:0000256" key="17">
    <source>
        <dbReference type="ARBA" id="ARBA00041260"/>
    </source>
</evidence>
<keyword evidence="8 19" id="KW-0472">Membrane</keyword>
<keyword evidence="5" id="KW-0378">Hydrolase</keyword>
<protein>
    <recommendedName>
        <fullName evidence="16">glucan 1,3-beta-glucosidase</fullName>
        <ecNumber evidence="16">3.2.1.58</ecNumber>
    </recommendedName>
    <alternativeName>
        <fullName evidence="17">Exo-1,3-beta-glucanase D</fullName>
    </alternativeName>
</protein>
<comment type="subcellular location">
    <subcellularLocation>
        <location evidence="1">Cell membrane</location>
        <topology evidence="1">Single-pass type II membrane protein</topology>
    </subcellularLocation>
</comment>
<keyword evidence="22" id="KW-1185">Reference proteome</keyword>
<evidence type="ECO:0000256" key="6">
    <source>
        <dbReference type="ARBA" id="ARBA00022968"/>
    </source>
</evidence>